<reference evidence="2 3" key="1">
    <citation type="submission" date="2017-12" db="EMBL/GenBank/DDBJ databases">
        <title>Integrating genomic resources of turbot (Scophthalmus maximus) in depth evaluation of genetic and physical mapping variation across individuals.</title>
        <authorList>
            <person name="Martinez P."/>
        </authorList>
    </citation>
    <scope>NUCLEOTIDE SEQUENCE [LARGE SCALE GENOMIC DNA]</scope>
</reference>
<proteinExistence type="predicted"/>
<dbReference type="Proteomes" id="UP000246464">
    <property type="component" value="Chromosome 12"/>
</dbReference>
<feature type="compositionally biased region" description="Basic and acidic residues" evidence="1">
    <location>
        <begin position="71"/>
        <end position="80"/>
    </location>
</feature>
<accession>A0A2U9C1R8</accession>
<keyword evidence="3" id="KW-1185">Reference proteome</keyword>
<gene>
    <name evidence="2" type="ORF">SMAX5B_002931</name>
</gene>
<sequence>MKAFVCSNTLDFTSADCSSHVTHHVTREPVSSSLSRRSPWFDRSRRHHEPVDPDVTDDLTQTSQGRAQKILHKEPTRKEAASTAAAKRCPLVPDVPHSRI</sequence>
<evidence type="ECO:0000313" key="2">
    <source>
        <dbReference type="EMBL" id="AWP10511.1"/>
    </source>
</evidence>
<dbReference type="AlphaFoldDB" id="A0A2U9C1R8"/>
<dbReference type="EMBL" id="CP026254">
    <property type="protein sequence ID" value="AWP10511.1"/>
    <property type="molecule type" value="Genomic_DNA"/>
</dbReference>
<feature type="region of interest" description="Disordered" evidence="1">
    <location>
        <begin position="19"/>
        <end position="100"/>
    </location>
</feature>
<evidence type="ECO:0000256" key="1">
    <source>
        <dbReference type="SAM" id="MobiDB-lite"/>
    </source>
</evidence>
<evidence type="ECO:0000313" key="3">
    <source>
        <dbReference type="Proteomes" id="UP000246464"/>
    </source>
</evidence>
<name>A0A2U9C1R8_SCOMX</name>
<organism evidence="2 3">
    <name type="scientific">Scophthalmus maximus</name>
    <name type="common">Turbot</name>
    <name type="synonym">Psetta maxima</name>
    <dbReference type="NCBI Taxonomy" id="52904"/>
    <lineage>
        <taxon>Eukaryota</taxon>
        <taxon>Metazoa</taxon>
        <taxon>Chordata</taxon>
        <taxon>Craniata</taxon>
        <taxon>Vertebrata</taxon>
        <taxon>Euteleostomi</taxon>
        <taxon>Actinopterygii</taxon>
        <taxon>Neopterygii</taxon>
        <taxon>Teleostei</taxon>
        <taxon>Neoteleostei</taxon>
        <taxon>Acanthomorphata</taxon>
        <taxon>Carangaria</taxon>
        <taxon>Pleuronectiformes</taxon>
        <taxon>Pleuronectoidei</taxon>
        <taxon>Scophthalmidae</taxon>
        <taxon>Scophthalmus</taxon>
    </lineage>
</organism>
<protein>
    <submittedName>
        <fullName evidence="2">Uncharacterized protein</fullName>
    </submittedName>
</protein>